<comment type="caution">
    <text evidence="2">The sequence shown here is derived from an EMBL/GenBank/DDBJ whole genome shotgun (WGS) entry which is preliminary data.</text>
</comment>
<dbReference type="InterPro" id="IPR010730">
    <property type="entry name" value="HET"/>
</dbReference>
<feature type="domain" description="Heterokaryon incompatibility" evidence="1">
    <location>
        <begin position="63"/>
        <end position="212"/>
    </location>
</feature>
<dbReference type="Pfam" id="PF06985">
    <property type="entry name" value="HET"/>
    <property type="match status" value="1"/>
</dbReference>
<reference evidence="2 3" key="1">
    <citation type="submission" date="2020-10" db="EMBL/GenBank/DDBJ databases">
        <title>Connecting structure to function with the recovery of over 1000 high-quality activated sludge metagenome-assembled genomes encoding full-length rRNA genes using long-read sequencing.</title>
        <authorList>
            <person name="Singleton C.M."/>
            <person name="Petriglieri F."/>
            <person name="Kristensen J.M."/>
            <person name="Kirkegaard R.H."/>
            <person name="Michaelsen T.Y."/>
            <person name="Andersen M.H."/>
            <person name="Karst S.M."/>
            <person name="Dueholm M.S."/>
            <person name="Nielsen P.H."/>
            <person name="Albertsen M."/>
        </authorList>
    </citation>
    <scope>NUCLEOTIDE SEQUENCE [LARGE SCALE GENOMIC DNA]</scope>
    <source>
        <strain evidence="2">Fred_18-Q3-R57-64_BAT3C.720</strain>
    </source>
</reference>
<organism evidence="2 3">
    <name type="scientific">Candidatus Accumulibacter affinis</name>
    <dbReference type="NCBI Taxonomy" id="2954384"/>
    <lineage>
        <taxon>Bacteria</taxon>
        <taxon>Pseudomonadati</taxon>
        <taxon>Pseudomonadota</taxon>
        <taxon>Betaproteobacteria</taxon>
        <taxon>Candidatus Accumulibacter</taxon>
    </lineage>
</organism>
<accession>A0A935T988</accession>
<proteinExistence type="predicted"/>
<dbReference type="EMBL" id="JADJOT010000008">
    <property type="protein sequence ID" value="MBK7954091.1"/>
    <property type="molecule type" value="Genomic_DNA"/>
</dbReference>
<sequence length="595" mass="67349">MTSNANKDRTQEIIDGSEFNIISSYIPSEDIKRNDIIPKRLFDVNAMRLIETSTILDKTNLNYVAISYSCTERQSINLQDPNISWVVGFATPDWLEIVCEKVKAIKISYIWIDSICINQDSKEDKGLQVPLMGDYYHGAELVIVVLDDVLQYKDDILSSEKILKAIQDNIEYNTRYLSVPSWLNLEHYVAAHTLISIIAKSRWSKRVWTTQEIRLSKKAIYFIPKVTSITDVELSTLVMLKYMGASSQIENITKYMMELPIKMEVTESMVVESIMPSRNKRYLPITEVQQLLKGRSCQLEQDKIYGILGMLHYGKDLKVNYDLTLDEIEKQLYTLASSHGDNTWISGNGERHPHPGWGMAMRFTGGIPAPSSIALFSAPRIYNDAIEIVGSLCGKWSYVKELTPLEKPDTQSGPGYREVPLTKTCTSIITAISTRSNSMENCINALKSAFYLYQDESDDTLASIVNRNGLFDNFLCRFFLNGIGRWSAEKIKGKDEGALFANASVRLYAWYGFGRRLSLLEINTDAKVKNYRAVASVDQGQTSGFIMMIGLISKEVSVCIPVIKIKEKFKKVGGIMLVHLNELSNEIDQKTFSML</sequence>
<evidence type="ECO:0000313" key="3">
    <source>
        <dbReference type="Proteomes" id="UP000706151"/>
    </source>
</evidence>
<protein>
    <submittedName>
        <fullName evidence="2">HET domain-containing protein</fullName>
    </submittedName>
</protein>
<name>A0A935T988_9PROT</name>
<dbReference type="Proteomes" id="UP000706151">
    <property type="component" value="Unassembled WGS sequence"/>
</dbReference>
<gene>
    <name evidence="2" type="ORF">IPK02_09120</name>
</gene>
<dbReference type="InterPro" id="IPR052895">
    <property type="entry name" value="HetReg/Transcr_Mod"/>
</dbReference>
<evidence type="ECO:0000259" key="1">
    <source>
        <dbReference type="Pfam" id="PF06985"/>
    </source>
</evidence>
<dbReference type="PANTHER" id="PTHR24148">
    <property type="entry name" value="ANKYRIN REPEAT DOMAIN-CONTAINING PROTEIN 39 HOMOLOG-RELATED"/>
    <property type="match status" value="1"/>
</dbReference>
<dbReference type="PANTHER" id="PTHR24148:SF64">
    <property type="entry name" value="HETEROKARYON INCOMPATIBILITY DOMAIN-CONTAINING PROTEIN"/>
    <property type="match status" value="1"/>
</dbReference>
<evidence type="ECO:0000313" key="2">
    <source>
        <dbReference type="EMBL" id="MBK7954091.1"/>
    </source>
</evidence>
<dbReference type="AlphaFoldDB" id="A0A935T988"/>